<dbReference type="AlphaFoldDB" id="A0A1Y5Q6A0"/>
<dbReference type="NCBIfam" id="NF033681">
    <property type="entry name" value="ExeM_NucH_DNase"/>
    <property type="match status" value="1"/>
</dbReference>
<proteinExistence type="predicted"/>
<dbReference type="InterPro" id="IPR047971">
    <property type="entry name" value="ExeM-like"/>
</dbReference>
<dbReference type="PANTHER" id="PTHR42834">
    <property type="entry name" value="ENDONUCLEASE/EXONUCLEASE/PHOSPHATASE FAMILY PROTEIN (AFU_ORTHOLOGUE AFUA_3G09210)"/>
    <property type="match status" value="1"/>
</dbReference>
<dbReference type="GO" id="GO:0003824">
    <property type="term" value="F:catalytic activity"/>
    <property type="evidence" value="ECO:0007669"/>
    <property type="project" value="InterPro"/>
</dbReference>
<evidence type="ECO:0000256" key="1">
    <source>
        <dbReference type="SAM" id="SignalP"/>
    </source>
</evidence>
<feature type="domain" description="Endonuclease/exonuclease/phosphatase" evidence="2">
    <location>
        <begin position="308"/>
        <end position="568"/>
    </location>
</feature>
<dbReference type="CDD" id="cd04486">
    <property type="entry name" value="YhcR_OBF_like"/>
    <property type="match status" value="1"/>
</dbReference>
<evidence type="ECO:0000313" key="3">
    <source>
        <dbReference type="EMBL" id="SBV37761.1"/>
    </source>
</evidence>
<accession>A0A1Y5Q6A0</accession>
<gene>
    <name evidence="3" type="ORF">STPYR_12704</name>
</gene>
<dbReference type="CDD" id="cd10283">
    <property type="entry name" value="MnuA_DNase1-like"/>
    <property type="match status" value="1"/>
</dbReference>
<name>A0A1Y5Q6A0_9GAMM</name>
<dbReference type="Gene3D" id="3.60.10.10">
    <property type="entry name" value="Endonuclease/exonuclease/phosphatase"/>
    <property type="match status" value="1"/>
</dbReference>
<dbReference type="PANTHER" id="PTHR42834:SF1">
    <property type="entry name" value="ENDONUCLEASE_EXONUCLEASE_PHOSPHATASE FAMILY PROTEIN (AFU_ORTHOLOGUE AFUA_3G09210)"/>
    <property type="match status" value="1"/>
</dbReference>
<sequence length="578" mass="60774">MRRSAVFLAIAALAAVPAYSTASDVPPLLPAIGAVQGGGDRSPHDGERVTIEGMVTADLRAGLGGVFVQDAGDGDAATSDGLFVRMGAEPAARPGQWLRISGTVQEQPAGKGGDSLTTLQADKVVAIAARPAPAVVVLQDVPVSWEALEGMQVRIAAPLTLAGQDGLQRHGELTAAFSGRLWQPGELAAAGSAEHAAVVADNLHRGLRLDDGSSKRNPGSVAYLPEGAVLRAGMQLQGIEGVVDQRFDEGYRLQLTRPLQLPVLERPLPPQVAGGLRIAAFNLENYFNGNGRGGGFPTLRGAKTQEQLLAQQAKLVATIGSLGADVAALMELENDGYGPDSAIAQLVRALNAATAGGSDWQFVDAGKGPGDNPIRVGIIYRASRVAPVGKAAVLEREPFGERSRVPLAQAFRMGRKGKPFVVVANHFKSKGCSDATGADADQNDGQGCWNATRVESARLLNQWLQGDPTGSGSRDAVLLGDFNAYAMEDPIRRLHADGWRDAFEVAGVARPYSYVYSGQSGRLDHALLNPGMAARLKGAAEWHINANEADDIGYQGRNLPGPWRSSDHDPLLLGFDEP</sequence>
<feature type="signal peptide" evidence="1">
    <location>
        <begin position="1"/>
        <end position="22"/>
    </location>
</feature>
<dbReference type="InterPro" id="IPR005135">
    <property type="entry name" value="Endo/exonuclease/phosphatase"/>
</dbReference>
<protein>
    <submittedName>
        <fullName evidence="3">Putative extracellular nuclease</fullName>
    </submittedName>
</protein>
<reference evidence="3" key="1">
    <citation type="submission" date="2016-03" db="EMBL/GenBank/DDBJ databases">
        <authorList>
            <person name="Ploux O."/>
        </authorList>
    </citation>
    <scope>NUCLEOTIDE SEQUENCE</scope>
    <source>
        <strain evidence="3">UC10</strain>
    </source>
</reference>
<feature type="chain" id="PRO_5012283168" evidence="1">
    <location>
        <begin position="23"/>
        <end position="578"/>
    </location>
</feature>
<dbReference type="Pfam" id="PF03372">
    <property type="entry name" value="Exo_endo_phos"/>
    <property type="match status" value="1"/>
</dbReference>
<evidence type="ECO:0000259" key="2">
    <source>
        <dbReference type="Pfam" id="PF03372"/>
    </source>
</evidence>
<dbReference type="SUPFAM" id="SSF56219">
    <property type="entry name" value="DNase I-like"/>
    <property type="match status" value="1"/>
</dbReference>
<dbReference type="InterPro" id="IPR036691">
    <property type="entry name" value="Endo/exonu/phosph_ase_sf"/>
</dbReference>
<keyword evidence="1" id="KW-0732">Signal</keyword>
<dbReference type="EMBL" id="FLTS01000001">
    <property type="protein sequence ID" value="SBV37761.1"/>
    <property type="molecule type" value="Genomic_DNA"/>
</dbReference>
<dbReference type="FunFam" id="3.60.10.10:FF:000072">
    <property type="entry name" value="Extracellular nuclease"/>
    <property type="match status" value="1"/>
</dbReference>
<organism evidence="3">
    <name type="scientific">uncultured Stenotrophomonas sp</name>
    <dbReference type="NCBI Taxonomy" id="165438"/>
    <lineage>
        <taxon>Bacteria</taxon>
        <taxon>Pseudomonadati</taxon>
        <taxon>Pseudomonadota</taxon>
        <taxon>Gammaproteobacteria</taxon>
        <taxon>Lysobacterales</taxon>
        <taxon>Lysobacteraceae</taxon>
        <taxon>Stenotrophomonas</taxon>
        <taxon>environmental samples</taxon>
    </lineage>
</organism>